<evidence type="ECO:0000256" key="7">
    <source>
        <dbReference type="ARBA" id="ARBA00023239"/>
    </source>
</evidence>
<keyword evidence="5" id="KW-0964">Secreted</keyword>
<evidence type="ECO:0000313" key="14">
    <source>
        <dbReference type="Proteomes" id="UP001150266"/>
    </source>
</evidence>
<evidence type="ECO:0000256" key="3">
    <source>
        <dbReference type="ARBA" id="ARBA00010418"/>
    </source>
</evidence>
<dbReference type="GO" id="GO:0030246">
    <property type="term" value="F:carbohydrate binding"/>
    <property type="evidence" value="ECO:0007669"/>
    <property type="project" value="InterPro"/>
</dbReference>
<dbReference type="SUPFAM" id="SSF49785">
    <property type="entry name" value="Galactose-binding domain-like"/>
    <property type="match status" value="1"/>
</dbReference>
<dbReference type="SUPFAM" id="SSF74650">
    <property type="entry name" value="Galactose mutarotase-like"/>
    <property type="match status" value="1"/>
</dbReference>
<evidence type="ECO:0000259" key="12">
    <source>
        <dbReference type="Pfam" id="PF14686"/>
    </source>
</evidence>
<dbReference type="Pfam" id="PF14686">
    <property type="entry name" value="fn3_3"/>
    <property type="match status" value="1"/>
</dbReference>
<comment type="caution">
    <text evidence="13">The sequence shown here is derived from an EMBL/GenBank/DDBJ whole genome shotgun (WGS) entry which is preliminary data.</text>
</comment>
<keyword evidence="7 13" id="KW-0456">Lyase</keyword>
<evidence type="ECO:0000256" key="10">
    <source>
        <dbReference type="SAM" id="SignalP"/>
    </source>
</evidence>
<comment type="similarity">
    <text evidence="3">Belongs to the polysaccharide lyase 4 family.</text>
</comment>
<sequence>MDFYLFVFSFASFLRLALAGIATSASAYGDILLNETDTAILLSNDVISFGLLKTNSSIQNLTYENVSLLGTVDGLTGQAYTDFPSNTFTTTGNSSYEIITGPDWAGVIFTDNDTFGSTVQRSWFLHASEPGIHSFVRLAYYNDTVTNKGELGESRTMFRPNGGPWTHIVTNTEQWAPLPGAVAVEDEVVVQDATWYLGFTPDDPYVIAESDYFTKYQFADNQTNNAHGLFGSAPNNTTLGAWWVINQKDTFFGGPLHGDLMVDGIIYNKQSTNHGGATNPNITNGFDRTFGPQFLYFNHGNQSTTLQELLADAEQLADPSWNADFYDEIAPYVRGYASSSIRGTFQANVTLPEGALKPLAVLSANSVEFQNSAANFSSYQYWAPVQGDGSVFIPRVKEGWYRLTVIATGIFGEFTRDDIIVNAGEVTSVDATWIAETAGTELWRIGIPDKTAGKYYVFLISGRVSTNVVSFFLLGEFRNGFERDLTHPNHPAKYRIYWGAWDYPTQFPNGVNFTIGSSDESVNWNYVHWSRFGPTFIRNETITDINEWQINFELKEAPSAGSIATFTMQLAGVETTAGNTDVASGSNPTVPVTPESTLNLKMPKPLNWTIQAYQSSSCGERSAISCHLLRNKLEFTGSWLVEGWNTFVIVLPFDAPVYVQYDALRLELKETSANQRDITYDIEF</sequence>
<dbReference type="InterPro" id="IPR029411">
    <property type="entry name" value="RG-lyase_III"/>
</dbReference>
<dbReference type="EMBL" id="JAOTPV010000055">
    <property type="protein sequence ID" value="KAJ4466301.1"/>
    <property type="molecule type" value="Genomic_DNA"/>
</dbReference>
<dbReference type="SUPFAM" id="SSF49452">
    <property type="entry name" value="Starch-binding domain-like"/>
    <property type="match status" value="1"/>
</dbReference>
<evidence type="ECO:0000256" key="6">
    <source>
        <dbReference type="ARBA" id="ARBA00022729"/>
    </source>
</evidence>
<dbReference type="PANTHER" id="PTHR32018:SF9">
    <property type="entry name" value="RHAMNOGALACTURONATE LYASE B"/>
    <property type="match status" value="1"/>
</dbReference>
<feature type="domain" description="Rhamnogalacturonan lyase" evidence="11">
    <location>
        <begin position="441"/>
        <end position="666"/>
    </location>
</feature>
<dbReference type="Gene3D" id="2.60.40.1120">
    <property type="entry name" value="Carboxypeptidase-like, regulatory domain"/>
    <property type="match status" value="1"/>
</dbReference>
<feature type="signal peptide" evidence="10">
    <location>
        <begin position="1"/>
        <end position="19"/>
    </location>
</feature>
<feature type="domain" description="Rhamnogalacturonan lyase" evidence="12">
    <location>
        <begin position="352"/>
        <end position="428"/>
    </location>
</feature>
<dbReference type="CDD" id="cd10316">
    <property type="entry name" value="RGL4_M"/>
    <property type="match status" value="1"/>
</dbReference>
<evidence type="ECO:0000256" key="5">
    <source>
        <dbReference type="ARBA" id="ARBA00022525"/>
    </source>
</evidence>
<dbReference type="OrthoDB" id="2130367at2759"/>
<keyword evidence="8" id="KW-0119">Carbohydrate metabolism</keyword>
<accession>A0A9W8ZTT4</accession>
<feature type="chain" id="PRO_5040899038" description="rhamnogalacturonan endolyase" evidence="10">
    <location>
        <begin position="20"/>
        <end position="684"/>
    </location>
</feature>
<dbReference type="InterPro" id="IPR029413">
    <property type="entry name" value="RG-lyase_II"/>
</dbReference>
<proteinExistence type="inferred from homology"/>
<evidence type="ECO:0000256" key="2">
    <source>
        <dbReference type="ARBA" id="ARBA00004613"/>
    </source>
</evidence>
<dbReference type="PANTHER" id="PTHR32018">
    <property type="entry name" value="RHAMNOGALACTURONATE LYASE FAMILY PROTEIN"/>
    <property type="match status" value="1"/>
</dbReference>
<evidence type="ECO:0000256" key="1">
    <source>
        <dbReference type="ARBA" id="ARBA00001324"/>
    </source>
</evidence>
<protein>
    <recommendedName>
        <fullName evidence="4">rhamnogalacturonan endolyase</fullName>
        <ecNumber evidence="4">4.2.2.23</ecNumber>
    </recommendedName>
</protein>
<dbReference type="GO" id="GO:0102210">
    <property type="term" value="F:rhamnogalacturonan endolyase activity"/>
    <property type="evidence" value="ECO:0007669"/>
    <property type="project" value="UniProtKB-EC"/>
</dbReference>
<dbReference type="InterPro" id="IPR008979">
    <property type="entry name" value="Galactose-bd-like_sf"/>
</dbReference>
<keyword evidence="14" id="KW-1185">Reference proteome</keyword>
<keyword evidence="6 10" id="KW-0732">Signal</keyword>
<dbReference type="Pfam" id="PF14683">
    <property type="entry name" value="CBM-like"/>
    <property type="match status" value="1"/>
</dbReference>
<name>A0A9W8ZTT4_9AGAR</name>
<comment type="subcellular location">
    <subcellularLocation>
        <location evidence="2">Secreted</location>
    </subcellularLocation>
</comment>
<dbReference type="GO" id="GO:0005576">
    <property type="term" value="C:extracellular region"/>
    <property type="evidence" value="ECO:0007669"/>
    <property type="project" value="UniProtKB-SubCell"/>
</dbReference>
<evidence type="ECO:0000256" key="8">
    <source>
        <dbReference type="ARBA" id="ARBA00023277"/>
    </source>
</evidence>
<keyword evidence="9" id="KW-0624">Polysaccharide degradation</keyword>
<evidence type="ECO:0000259" key="11">
    <source>
        <dbReference type="Pfam" id="PF14683"/>
    </source>
</evidence>
<comment type="catalytic activity">
    <reaction evidence="1">
        <text>Endotype eliminative cleavage of L-alpha-rhamnopyranosyl-(1-&gt;4)-alpha-D-galactopyranosyluronic acid bonds of rhamnogalacturonan I domains in ramified hairy regions of pectin leaving L-rhamnopyranose at the reducing end and 4-deoxy-4,5-unsaturated D-galactopyranosyluronic acid at the non-reducing end.</text>
        <dbReference type="EC" id="4.2.2.23"/>
    </reaction>
</comment>
<dbReference type="EC" id="4.2.2.23" evidence="4"/>
<dbReference type="GO" id="GO:0000272">
    <property type="term" value="P:polysaccharide catabolic process"/>
    <property type="evidence" value="ECO:0007669"/>
    <property type="project" value="UniProtKB-KW"/>
</dbReference>
<gene>
    <name evidence="13" type="ORF">J3R30DRAFT_3311136</name>
</gene>
<organism evidence="13 14">
    <name type="scientific">Lentinula aciculospora</name>
    <dbReference type="NCBI Taxonomy" id="153920"/>
    <lineage>
        <taxon>Eukaryota</taxon>
        <taxon>Fungi</taxon>
        <taxon>Dikarya</taxon>
        <taxon>Basidiomycota</taxon>
        <taxon>Agaricomycotina</taxon>
        <taxon>Agaricomycetes</taxon>
        <taxon>Agaricomycetidae</taxon>
        <taxon>Agaricales</taxon>
        <taxon>Marasmiineae</taxon>
        <taxon>Omphalotaceae</taxon>
        <taxon>Lentinula</taxon>
    </lineage>
</organism>
<dbReference type="InterPro" id="IPR013784">
    <property type="entry name" value="Carb-bd-like_fold"/>
</dbReference>
<dbReference type="InterPro" id="IPR051850">
    <property type="entry name" value="Polysacch_Lyase_4"/>
</dbReference>
<evidence type="ECO:0000256" key="9">
    <source>
        <dbReference type="ARBA" id="ARBA00023326"/>
    </source>
</evidence>
<evidence type="ECO:0000256" key="4">
    <source>
        <dbReference type="ARBA" id="ARBA00012437"/>
    </source>
</evidence>
<dbReference type="AlphaFoldDB" id="A0A9W8ZTT4"/>
<dbReference type="InterPro" id="IPR011013">
    <property type="entry name" value="Gal_mutarotase_sf_dom"/>
</dbReference>
<dbReference type="Proteomes" id="UP001150266">
    <property type="component" value="Unassembled WGS sequence"/>
</dbReference>
<evidence type="ECO:0000313" key="13">
    <source>
        <dbReference type="EMBL" id="KAJ4466301.1"/>
    </source>
</evidence>
<reference evidence="13" key="1">
    <citation type="submission" date="2022-08" db="EMBL/GenBank/DDBJ databases">
        <title>A Global Phylogenomic Analysis of the Shiitake Genus Lentinula.</title>
        <authorList>
            <consortium name="DOE Joint Genome Institute"/>
            <person name="Sierra-Patev S."/>
            <person name="Min B."/>
            <person name="Naranjo-Ortiz M."/>
            <person name="Looney B."/>
            <person name="Konkel Z."/>
            <person name="Slot J.C."/>
            <person name="Sakamoto Y."/>
            <person name="Steenwyk J.L."/>
            <person name="Rokas A."/>
            <person name="Carro J."/>
            <person name="Camarero S."/>
            <person name="Ferreira P."/>
            <person name="Molpeceres G."/>
            <person name="Ruiz-Duenas F.J."/>
            <person name="Serrano A."/>
            <person name="Henrissat B."/>
            <person name="Drula E."/>
            <person name="Hughes K.W."/>
            <person name="Mata J.L."/>
            <person name="Ishikawa N.K."/>
            <person name="Vargas-Isla R."/>
            <person name="Ushijima S."/>
            <person name="Smith C.A."/>
            <person name="Ahrendt S."/>
            <person name="Andreopoulos W."/>
            <person name="He G."/>
            <person name="Labutti K."/>
            <person name="Lipzen A."/>
            <person name="Ng V."/>
            <person name="Riley R."/>
            <person name="Sandor L."/>
            <person name="Barry K."/>
            <person name="Martinez A.T."/>
            <person name="Xiao Y."/>
            <person name="Gibbons J.G."/>
            <person name="Terashima K."/>
            <person name="Grigoriev I.V."/>
            <person name="Hibbett D.S."/>
        </authorList>
    </citation>
    <scope>NUCLEOTIDE SEQUENCE</scope>
    <source>
        <strain evidence="13">JLM2183</strain>
    </source>
</reference>